<dbReference type="eggNOG" id="COG2230">
    <property type="taxonomic scope" value="Bacteria"/>
</dbReference>
<dbReference type="PANTHER" id="PTHR43667:SF2">
    <property type="entry name" value="FATTY ACID C-METHYL TRANSFERASE"/>
    <property type="match status" value="1"/>
</dbReference>
<dbReference type="InterPro" id="IPR003333">
    <property type="entry name" value="CMAS"/>
</dbReference>
<evidence type="ECO:0000313" key="10">
    <source>
        <dbReference type="Proteomes" id="UP000094626"/>
    </source>
</evidence>
<reference evidence="10" key="3">
    <citation type="journal article" date="2017" name="J. Biotechnol.">
        <title>Complete genome sequence of Novosphingobium resinovorum SA1, a versatile xenobiotic-degrading bacterium capable of utilizing sulfanilic acid.</title>
        <authorList>
            <person name="Hegedus B."/>
            <person name="Kos P.B."/>
            <person name="Balint B."/>
            <person name="Maroti G."/>
            <person name="Gan H.M."/>
            <person name="Perei K."/>
            <person name="Rakhely G."/>
        </authorList>
    </citation>
    <scope>NUCLEOTIDE SEQUENCE [LARGE SCALE GENOMIC DNA]</scope>
    <source>
        <strain evidence="10">SA1</strain>
    </source>
</reference>
<proteinExistence type="inferred from homology"/>
<dbReference type="GO" id="GO:0032259">
    <property type="term" value="P:methylation"/>
    <property type="evidence" value="ECO:0007669"/>
    <property type="project" value="UniProtKB-KW"/>
</dbReference>
<dbReference type="PIRSF" id="PIRSF003085">
    <property type="entry name" value="CMAS"/>
    <property type="match status" value="1"/>
</dbReference>
<name>A0A031K1M0_9SPHN</name>
<dbReference type="GO" id="GO:0008168">
    <property type="term" value="F:methyltransferase activity"/>
    <property type="evidence" value="ECO:0007669"/>
    <property type="project" value="UniProtKB-KW"/>
</dbReference>
<evidence type="ECO:0000256" key="2">
    <source>
        <dbReference type="ARBA" id="ARBA00022603"/>
    </source>
</evidence>
<dbReference type="RefSeq" id="WP_036523825.1">
    <property type="nucleotide sequence ID" value="NZ_CP017075.1"/>
</dbReference>
<dbReference type="STRING" id="158500.BES08_07775"/>
<dbReference type="InterPro" id="IPR050723">
    <property type="entry name" value="CFA/CMAS"/>
</dbReference>
<dbReference type="Pfam" id="PF02353">
    <property type="entry name" value="CMAS"/>
    <property type="match status" value="1"/>
</dbReference>
<dbReference type="Gene3D" id="3.40.50.150">
    <property type="entry name" value="Vaccinia Virus protein VP39"/>
    <property type="match status" value="1"/>
</dbReference>
<dbReference type="OrthoDB" id="9782855at2"/>
<dbReference type="GO" id="GO:0008610">
    <property type="term" value="P:lipid biosynthetic process"/>
    <property type="evidence" value="ECO:0007669"/>
    <property type="project" value="InterPro"/>
</dbReference>
<dbReference type="CDD" id="cd02440">
    <property type="entry name" value="AdoMet_MTases"/>
    <property type="match status" value="1"/>
</dbReference>
<protein>
    <submittedName>
        <fullName evidence="8">Cyclopropane-fatty-acyl-phospholipid synthase</fullName>
    </submittedName>
</protein>
<gene>
    <name evidence="7" type="ORF">BES08_07775</name>
    <name evidence="8" type="ORF">BV97_01031</name>
</gene>
<evidence type="ECO:0000313" key="9">
    <source>
        <dbReference type="Proteomes" id="UP000024329"/>
    </source>
</evidence>
<keyword evidence="3" id="KW-0808">Transferase</keyword>
<organism evidence="8 9">
    <name type="scientific">Novosphingobium resinovorum</name>
    <dbReference type="NCBI Taxonomy" id="158500"/>
    <lineage>
        <taxon>Bacteria</taxon>
        <taxon>Pseudomonadati</taxon>
        <taxon>Pseudomonadota</taxon>
        <taxon>Alphaproteobacteria</taxon>
        <taxon>Sphingomonadales</taxon>
        <taxon>Sphingomonadaceae</taxon>
        <taxon>Novosphingobium</taxon>
    </lineage>
</organism>
<evidence type="ECO:0000256" key="5">
    <source>
        <dbReference type="ARBA" id="ARBA00023098"/>
    </source>
</evidence>
<dbReference type="EMBL" id="JFYZ01000002">
    <property type="protein sequence ID" value="EZP83841.1"/>
    <property type="molecule type" value="Genomic_DNA"/>
</dbReference>
<feature type="active site" evidence="6">
    <location>
        <position position="414"/>
    </location>
</feature>
<evidence type="ECO:0000313" key="7">
    <source>
        <dbReference type="EMBL" id="AOR76654.1"/>
    </source>
</evidence>
<dbReference type="SUPFAM" id="SSF53335">
    <property type="entry name" value="S-adenosyl-L-methionine-dependent methyltransferases"/>
    <property type="match status" value="1"/>
</dbReference>
<reference evidence="8 9" key="1">
    <citation type="submission" date="2014-03" db="EMBL/GenBank/DDBJ databases">
        <title>Whole genome sequence of Novosphingobium resinovorum KF1.</title>
        <authorList>
            <person name="Gan H.M."/>
            <person name="Gan H.Y."/>
            <person name="Chew T.H."/>
            <person name="Savka M.A."/>
        </authorList>
    </citation>
    <scope>NUCLEOTIDE SEQUENCE [LARGE SCALE GENOMIC DNA]</scope>
    <source>
        <strain evidence="8 9">KF1</strain>
    </source>
</reference>
<evidence type="ECO:0000256" key="3">
    <source>
        <dbReference type="ARBA" id="ARBA00022679"/>
    </source>
</evidence>
<reference evidence="7" key="2">
    <citation type="submission" date="2016-08" db="EMBL/GenBank/DDBJ databases">
        <authorList>
            <person name="Seilhamer J.J."/>
        </authorList>
    </citation>
    <scope>NUCLEOTIDE SEQUENCE [LARGE SCALE GENOMIC DNA]</scope>
    <source>
        <strain evidence="7">SA1</strain>
    </source>
</reference>
<dbReference type="AlphaFoldDB" id="A0A031K1M0"/>
<dbReference type="PANTHER" id="PTHR43667">
    <property type="entry name" value="CYCLOPROPANE-FATTY-ACYL-PHOSPHOLIPID SYNTHASE"/>
    <property type="match status" value="1"/>
</dbReference>
<dbReference type="Proteomes" id="UP000024329">
    <property type="component" value="Unassembled WGS sequence"/>
</dbReference>
<evidence type="ECO:0000256" key="1">
    <source>
        <dbReference type="ARBA" id="ARBA00010815"/>
    </source>
</evidence>
<keyword evidence="10" id="KW-1185">Reference proteome</keyword>
<dbReference type="InterPro" id="IPR029063">
    <property type="entry name" value="SAM-dependent_MTases_sf"/>
</dbReference>
<comment type="similarity">
    <text evidence="1">Belongs to the CFA/CMAS family.</text>
</comment>
<evidence type="ECO:0000256" key="4">
    <source>
        <dbReference type="ARBA" id="ARBA00022691"/>
    </source>
</evidence>
<accession>A0A031K1M0</accession>
<dbReference type="Proteomes" id="UP000094626">
    <property type="component" value="Chromosome"/>
</dbReference>
<dbReference type="EMBL" id="CP017075">
    <property type="protein sequence ID" value="AOR76654.1"/>
    <property type="molecule type" value="Genomic_DNA"/>
</dbReference>
<sequence length="435" mass="48023">MNAQAPGRGGELVGGGRAIGVGSQLLARLWSGGVHRILDRIDRGLERGSIMATLPGGQTRLLGGRQSGFDAVVEITSWRALLRLATAGSVGWYQAWDLGEWDSPDPVPLFALFMDNAMALGDTGRAHGPWRLLTRALHALHRNTRKGSLKNIHAHYDLGNDFYGQWLGETMLYSSALYSEVVSGPNPYAQFVTELDVAQSAKAGAIVERLELEPGDRVLEIGCGWGTLAAFVASHAEVHVDAISLSDQQLAYARERWTFERSDGRGSVDFRKQDYRDVIGQYDAIMSVEMVEAVGQAYWPEFLDCIARNLKPGGLAALQLISMPDAIFEGYARSADFIQTFIFPGGMLIRESEFRALAEERGLVWEDRVGFGADYARTLREWRANFDLAVEEGRLPSGFDERFVRLWRFYLMYCEGGFLGGGIDVAQVTLVKAMG</sequence>
<keyword evidence="5" id="KW-0443">Lipid metabolism</keyword>
<keyword evidence="2" id="KW-0489">Methyltransferase</keyword>
<dbReference type="PATRIC" id="fig|158500.4.peg.1057"/>
<dbReference type="KEGG" id="nre:BES08_07775"/>
<evidence type="ECO:0000313" key="8">
    <source>
        <dbReference type="EMBL" id="EZP83841.1"/>
    </source>
</evidence>
<keyword evidence="4" id="KW-0949">S-adenosyl-L-methionine</keyword>
<evidence type="ECO:0000256" key="6">
    <source>
        <dbReference type="PIRSR" id="PIRSR003085-1"/>
    </source>
</evidence>